<protein>
    <submittedName>
        <fullName evidence="1">Uncharacterized protein</fullName>
    </submittedName>
</protein>
<dbReference type="AlphaFoldDB" id="A0A7L7LD08"/>
<sequence length="151" mass="18086">MGNFDLFISIIKFKLIPAKELDDVQLSLFYRWYKLYKVNNSFLPLGERLQEFKTYIKPIWLIRVIHITSDLDRANKISNREFIKDFIYVMGLDKEIVSHLSDVFSQSYPPYGLYDTLHKFFKNPDNISYKEQLIKLTTVNNLKIPKKWIEI</sequence>
<dbReference type="RefSeq" id="WP_182413020.1">
    <property type="nucleotide sequence ID" value="NZ_CP055153.1"/>
</dbReference>
<reference evidence="1 2" key="1">
    <citation type="submission" date="2020-08" db="EMBL/GenBank/DDBJ databases">
        <title>Adhaeribacter dokdonensis sp. nov., isolated from the rhizosphere of Elymus tsukushiensis, a plant native to the Dokdo Islands, Republic of Korea.</title>
        <authorList>
            <person name="Ghim S.Y."/>
        </authorList>
    </citation>
    <scope>NUCLEOTIDE SEQUENCE [LARGE SCALE GENOMIC DNA]</scope>
    <source>
        <strain evidence="1 2">KUDC8001</strain>
    </source>
</reference>
<keyword evidence="2" id="KW-1185">Reference proteome</keyword>
<dbReference type="Proteomes" id="UP000514509">
    <property type="component" value="Chromosome"/>
</dbReference>
<organism evidence="1 2">
    <name type="scientific">Adhaeribacter radiodurans</name>
    <dbReference type="NCBI Taxonomy" id="2745197"/>
    <lineage>
        <taxon>Bacteria</taxon>
        <taxon>Pseudomonadati</taxon>
        <taxon>Bacteroidota</taxon>
        <taxon>Cytophagia</taxon>
        <taxon>Cytophagales</taxon>
        <taxon>Hymenobacteraceae</taxon>
        <taxon>Adhaeribacter</taxon>
    </lineage>
</organism>
<dbReference type="KEGG" id="add:HUW48_22235"/>
<dbReference type="EMBL" id="CP055153">
    <property type="protein sequence ID" value="QMU30574.1"/>
    <property type="molecule type" value="Genomic_DNA"/>
</dbReference>
<evidence type="ECO:0000313" key="2">
    <source>
        <dbReference type="Proteomes" id="UP000514509"/>
    </source>
</evidence>
<proteinExistence type="predicted"/>
<name>A0A7L7LD08_9BACT</name>
<evidence type="ECO:0000313" key="1">
    <source>
        <dbReference type="EMBL" id="QMU30574.1"/>
    </source>
</evidence>
<gene>
    <name evidence="1" type="ORF">HUW48_22235</name>
</gene>
<accession>A0A7L7LD08</accession>